<evidence type="ECO:0000259" key="1">
    <source>
        <dbReference type="Pfam" id="PF17726"/>
    </source>
</evidence>
<dbReference type="EMBL" id="JAMXLY010000001">
    <property type="protein sequence ID" value="MCO6024342.1"/>
    <property type="molecule type" value="Genomic_DNA"/>
</dbReference>
<evidence type="ECO:0000313" key="3">
    <source>
        <dbReference type="Proteomes" id="UP001204015"/>
    </source>
</evidence>
<dbReference type="Pfam" id="PF06044">
    <property type="entry name" value="DpnI"/>
    <property type="match status" value="1"/>
</dbReference>
<dbReference type="Gene3D" id="1.10.10.10">
    <property type="entry name" value="Winged helix-like DNA-binding domain superfamily/Winged helix DNA-binding domain"/>
    <property type="match status" value="1"/>
</dbReference>
<dbReference type="Gene3D" id="3.40.210.30">
    <property type="entry name" value="Dam replacing family, catalytic PD-(D/E)XK domain"/>
    <property type="match status" value="1"/>
</dbReference>
<keyword evidence="3" id="KW-1185">Reference proteome</keyword>
<comment type="caution">
    <text evidence="2">The sequence shown here is derived from an EMBL/GenBank/DDBJ whole genome shotgun (WGS) entry which is preliminary data.</text>
</comment>
<dbReference type="Pfam" id="PF17726">
    <property type="entry name" value="DpnI_C"/>
    <property type="match status" value="1"/>
</dbReference>
<reference evidence="2 3" key="1">
    <citation type="submission" date="2022-06" db="EMBL/GenBank/DDBJ databases">
        <title>A taxonomic note on the genus Prevotella: Description of four novel genera and emended description of the genera Hallella and Xylanibacter.</title>
        <authorList>
            <person name="Hitch T.C.A."/>
        </authorList>
    </citation>
    <scope>NUCLEOTIDE SEQUENCE [LARGE SCALE GENOMIC DNA]</scope>
    <source>
        <strain evidence="2 3">DSM 100619</strain>
    </source>
</reference>
<feature type="domain" description="Dam-replacing protein HTH" evidence="1">
    <location>
        <begin position="187"/>
        <end position="253"/>
    </location>
</feature>
<name>A0ABT1BTD6_9BACT</name>
<dbReference type="InterPro" id="IPR036388">
    <property type="entry name" value="WH-like_DNA-bd_sf"/>
</dbReference>
<dbReference type="InterPro" id="IPR043025">
    <property type="entry name" value="DRP_PD-(D/E)XK_dom"/>
</dbReference>
<dbReference type="InterPro" id="IPR010324">
    <property type="entry name" value="DRP"/>
</dbReference>
<evidence type="ECO:0000313" key="2">
    <source>
        <dbReference type="EMBL" id="MCO6024342.1"/>
    </source>
</evidence>
<dbReference type="CDD" id="cd22319">
    <property type="entry name" value="DpnI-like"/>
    <property type="match status" value="1"/>
</dbReference>
<sequence>MNLHFDLSFADGYKSKSQIARVLTENWLAANMYCPICGETSIRHAEPNAPVKDFVCDHCKSQYELKSKQSDSSRFIHTVVDGVYQTMISRITSLENPSFFFLHYDRYEVNNLVIVPKCFFVPQIIVRRSPLPSTAERTGWVGCNIQLSEIPDAAKIPIIIDGTIRNPQEVVSDYKKIYSLQTNSLEGRRWLVDILSCVQRLGRNFTLQDIYAFADELKLKHPDNNHIHDKIRQQLQFLRNKGLLEFKRRGNYRRIL</sequence>
<protein>
    <recommendedName>
        <fullName evidence="1">Dam-replacing protein HTH domain-containing protein</fullName>
    </recommendedName>
</protein>
<dbReference type="RefSeq" id="WP_252759700.1">
    <property type="nucleotide sequence ID" value="NZ_JAMXLY010000001.1"/>
</dbReference>
<gene>
    <name evidence="2" type="ORF">NG821_00525</name>
</gene>
<accession>A0ABT1BTD6</accession>
<dbReference type="Proteomes" id="UP001204015">
    <property type="component" value="Unassembled WGS sequence"/>
</dbReference>
<organism evidence="2 3">
    <name type="scientific">Segatella cerevisiae</name>
    <dbReference type="NCBI Taxonomy" id="2053716"/>
    <lineage>
        <taxon>Bacteria</taxon>
        <taxon>Pseudomonadati</taxon>
        <taxon>Bacteroidota</taxon>
        <taxon>Bacteroidia</taxon>
        <taxon>Bacteroidales</taxon>
        <taxon>Prevotellaceae</taxon>
        <taxon>Segatella</taxon>
    </lineage>
</organism>
<dbReference type="InterPro" id="IPR041368">
    <property type="entry name" value="DRP_C"/>
</dbReference>
<proteinExistence type="predicted"/>